<protein>
    <recommendedName>
        <fullName evidence="4">Polysaccharide polymerase</fullName>
    </recommendedName>
</protein>
<dbReference type="PATRIC" id="fig|1423807.3.peg.763"/>
<gene>
    <name evidence="2" type="ORF">FD16_GL000752</name>
</gene>
<organism evidence="2 3">
    <name type="scientific">Paucilactobacillus suebicus DSM 5007 = KCTC 3549</name>
    <dbReference type="NCBI Taxonomy" id="1423807"/>
    <lineage>
        <taxon>Bacteria</taxon>
        <taxon>Bacillati</taxon>
        <taxon>Bacillota</taxon>
        <taxon>Bacilli</taxon>
        <taxon>Lactobacillales</taxon>
        <taxon>Lactobacillaceae</taxon>
        <taxon>Paucilactobacillus</taxon>
    </lineage>
</organism>
<proteinExistence type="predicted"/>
<name>A0A0R1W638_9LACO</name>
<keyword evidence="3" id="KW-1185">Reference proteome</keyword>
<dbReference type="STRING" id="1423807.FD16_GL000752"/>
<evidence type="ECO:0000313" key="3">
    <source>
        <dbReference type="Proteomes" id="UP000051820"/>
    </source>
</evidence>
<feature type="transmembrane region" description="Helical" evidence="1">
    <location>
        <begin position="120"/>
        <end position="137"/>
    </location>
</feature>
<accession>A0A0R1W638</accession>
<feature type="transmembrane region" description="Helical" evidence="1">
    <location>
        <begin position="326"/>
        <end position="346"/>
    </location>
</feature>
<keyword evidence="1" id="KW-1133">Transmembrane helix</keyword>
<feature type="transmembrane region" description="Helical" evidence="1">
    <location>
        <begin position="97"/>
        <end position="113"/>
    </location>
</feature>
<dbReference type="RefSeq" id="WP_056938515.1">
    <property type="nucleotide sequence ID" value="NZ_AZGF01000002.1"/>
</dbReference>
<evidence type="ECO:0000313" key="2">
    <source>
        <dbReference type="EMBL" id="KRM13278.1"/>
    </source>
</evidence>
<feature type="transmembrane region" description="Helical" evidence="1">
    <location>
        <begin position="184"/>
        <end position="201"/>
    </location>
</feature>
<keyword evidence="1" id="KW-0472">Membrane</keyword>
<comment type="caution">
    <text evidence="2">The sequence shown here is derived from an EMBL/GenBank/DDBJ whole genome shotgun (WGS) entry which is preliminary data.</text>
</comment>
<feature type="transmembrane region" description="Helical" evidence="1">
    <location>
        <begin position="20"/>
        <end position="37"/>
    </location>
</feature>
<feature type="transmembrane region" description="Helical" evidence="1">
    <location>
        <begin position="237"/>
        <end position="256"/>
    </location>
</feature>
<dbReference type="Proteomes" id="UP000051820">
    <property type="component" value="Unassembled WGS sequence"/>
</dbReference>
<sequence length="403" mass="45400">MVIISRIKNSMSDVKINGQTIYITAFIIYLVSAFLKTSMITPAYFSIHLLNYCAYLAIALLFLKLAFFTSYSFEQILFTGFVLLFFGLSWMKSSSPLAFYTGAFLVSASDIDFDEIIKTYFVVGLVMLVVVIALAELHVIKNLVYVRGDKIRESFGILYPTDFASHVFYLVLSYLYIKKGQIRTGSYIFIFLIGILIYVLTDARLDSVLIFLVIPVNLICSKYAFKDGGSGLSIADTIWPATGIFAYFAIFSTIFFKNESIFAILNRLISSRISLSHLGYMKYGIPLIGQRIKEHGWGGSSGYKNFNAGGGLHQYFMLDSSFVRLLLIYGVVVFISVIAVVAIMAYQATAMKDYVFVGILFLISLSCLIDQHMLEIAYNPFYIAAYSIFNRYIKTRKVGNTNE</sequence>
<evidence type="ECO:0008006" key="4">
    <source>
        <dbReference type="Google" id="ProtNLM"/>
    </source>
</evidence>
<keyword evidence="1" id="KW-0812">Transmembrane</keyword>
<dbReference type="AlphaFoldDB" id="A0A0R1W638"/>
<dbReference type="EMBL" id="AZGF01000002">
    <property type="protein sequence ID" value="KRM13278.1"/>
    <property type="molecule type" value="Genomic_DNA"/>
</dbReference>
<feature type="transmembrane region" description="Helical" evidence="1">
    <location>
        <begin position="353"/>
        <end position="371"/>
    </location>
</feature>
<dbReference type="eggNOG" id="ENOG5032W9S">
    <property type="taxonomic scope" value="Bacteria"/>
</dbReference>
<feature type="transmembrane region" description="Helical" evidence="1">
    <location>
        <begin position="43"/>
        <end position="63"/>
    </location>
</feature>
<feature type="transmembrane region" description="Helical" evidence="1">
    <location>
        <begin position="157"/>
        <end position="177"/>
    </location>
</feature>
<reference evidence="2 3" key="1">
    <citation type="journal article" date="2015" name="Genome Announc.">
        <title>Expanding the biotechnology potential of lactobacilli through comparative genomics of 213 strains and associated genera.</title>
        <authorList>
            <person name="Sun Z."/>
            <person name="Harris H.M."/>
            <person name="McCann A."/>
            <person name="Guo C."/>
            <person name="Argimon S."/>
            <person name="Zhang W."/>
            <person name="Yang X."/>
            <person name="Jeffery I.B."/>
            <person name="Cooney J.C."/>
            <person name="Kagawa T.F."/>
            <person name="Liu W."/>
            <person name="Song Y."/>
            <person name="Salvetti E."/>
            <person name="Wrobel A."/>
            <person name="Rasinkangas P."/>
            <person name="Parkhill J."/>
            <person name="Rea M.C."/>
            <person name="O'Sullivan O."/>
            <person name="Ritari J."/>
            <person name="Douillard F.P."/>
            <person name="Paul Ross R."/>
            <person name="Yang R."/>
            <person name="Briner A.E."/>
            <person name="Felis G.E."/>
            <person name="de Vos W.M."/>
            <person name="Barrangou R."/>
            <person name="Klaenhammer T.R."/>
            <person name="Caufield P.W."/>
            <person name="Cui Y."/>
            <person name="Zhang H."/>
            <person name="O'Toole P.W."/>
        </authorList>
    </citation>
    <scope>NUCLEOTIDE SEQUENCE [LARGE SCALE GENOMIC DNA]</scope>
    <source>
        <strain evidence="2 3">DSM 5007</strain>
    </source>
</reference>
<evidence type="ECO:0000256" key="1">
    <source>
        <dbReference type="SAM" id="Phobius"/>
    </source>
</evidence>